<dbReference type="PIRSF" id="PIRSF000732">
    <property type="entry name" value="PTS_enzyme_I"/>
    <property type="match status" value="1"/>
</dbReference>
<evidence type="ECO:0000256" key="13">
    <source>
        <dbReference type="ARBA" id="ARBA00022723"/>
    </source>
</evidence>
<feature type="active site" description="Proton donor" evidence="18">
    <location>
        <position position="503"/>
    </location>
</feature>
<evidence type="ECO:0000256" key="12">
    <source>
        <dbReference type="ARBA" id="ARBA00022683"/>
    </source>
</evidence>
<dbReference type="GO" id="GO:0008965">
    <property type="term" value="F:phosphoenolpyruvate-protein phosphotransferase activity"/>
    <property type="evidence" value="ECO:0007669"/>
    <property type="project" value="UniProtKB-EC"/>
</dbReference>
<dbReference type="InterPro" id="IPR050499">
    <property type="entry name" value="PEP-utilizing_PTS_enzyme"/>
</dbReference>
<keyword evidence="13 17" id="KW-0479">Metal-binding</keyword>
<dbReference type="GO" id="GO:0016301">
    <property type="term" value="F:kinase activity"/>
    <property type="evidence" value="ECO:0007669"/>
    <property type="project" value="UniProtKB-KW"/>
</dbReference>
<feature type="binding site" evidence="19">
    <location>
        <position position="333"/>
    </location>
    <ligand>
        <name>phosphoenolpyruvate</name>
        <dbReference type="ChEBI" id="CHEBI:58702"/>
    </ligand>
</feature>
<evidence type="ECO:0000256" key="19">
    <source>
        <dbReference type="PIRSR" id="PIRSR000732-2"/>
    </source>
</evidence>
<evidence type="ECO:0000259" key="22">
    <source>
        <dbReference type="Pfam" id="PF02896"/>
    </source>
</evidence>
<keyword evidence="25" id="KW-1185">Reference proteome</keyword>
<feature type="binding site" evidence="20">
    <location>
        <position position="432"/>
    </location>
    <ligand>
        <name>Mg(2+)</name>
        <dbReference type="ChEBI" id="CHEBI:18420"/>
    </ligand>
</feature>
<gene>
    <name evidence="24" type="primary">ptsP</name>
    <name evidence="24" type="ORF">GNP93_03165</name>
</gene>
<evidence type="ECO:0000256" key="8">
    <source>
        <dbReference type="ARBA" id="ARBA00022448"/>
    </source>
</evidence>
<dbReference type="SUPFAM" id="SSF47831">
    <property type="entry name" value="Enzyme I of the PEP:sugar phosphotransferase system HPr-binding (sub)domain"/>
    <property type="match status" value="1"/>
</dbReference>
<dbReference type="PANTHER" id="PTHR46244:SF3">
    <property type="entry name" value="PHOSPHOENOLPYRUVATE-PROTEIN PHOSPHOTRANSFERASE"/>
    <property type="match status" value="1"/>
</dbReference>
<comment type="subcellular location">
    <subcellularLocation>
        <location evidence="4 17">Cytoplasm</location>
    </subcellularLocation>
</comment>
<feature type="domain" description="PEP-utilising enzyme C-terminal" evidence="22">
    <location>
        <begin position="251"/>
        <end position="538"/>
    </location>
</feature>
<dbReference type="Pfam" id="PF05524">
    <property type="entry name" value="PEP-utilisers_N"/>
    <property type="match status" value="1"/>
</dbReference>
<feature type="binding site" evidence="19">
    <location>
        <position position="466"/>
    </location>
    <ligand>
        <name>phosphoenolpyruvate</name>
        <dbReference type="ChEBI" id="CHEBI:58702"/>
    </ligand>
</feature>
<protein>
    <recommendedName>
        <fullName evidence="7 17">Phosphoenolpyruvate-protein phosphotransferase</fullName>
        <ecNumber evidence="6 17">2.7.3.9</ecNumber>
    </recommendedName>
    <alternativeName>
        <fullName evidence="16 17">Phosphotransferase system, enzyme I</fullName>
    </alternativeName>
</protein>
<dbReference type="Pfam" id="PF02896">
    <property type="entry name" value="PEP-utilizers_C"/>
    <property type="match status" value="1"/>
</dbReference>
<evidence type="ECO:0000256" key="9">
    <source>
        <dbReference type="ARBA" id="ARBA00022490"/>
    </source>
</evidence>
<keyword evidence="24" id="KW-0670">Pyruvate</keyword>
<evidence type="ECO:0000256" key="17">
    <source>
        <dbReference type="PIRNR" id="PIRNR000732"/>
    </source>
</evidence>
<evidence type="ECO:0000313" key="24">
    <source>
        <dbReference type="EMBL" id="MUG69673.1"/>
    </source>
</evidence>
<evidence type="ECO:0000256" key="15">
    <source>
        <dbReference type="ARBA" id="ARBA00022842"/>
    </source>
</evidence>
<dbReference type="GO" id="GO:0005737">
    <property type="term" value="C:cytoplasm"/>
    <property type="evidence" value="ECO:0007669"/>
    <property type="project" value="UniProtKB-SubCell"/>
</dbReference>
<evidence type="ECO:0000256" key="1">
    <source>
        <dbReference type="ARBA" id="ARBA00000683"/>
    </source>
</evidence>
<keyword evidence="15 17" id="KW-0460">Magnesium</keyword>
<keyword evidence="9 17" id="KW-0963">Cytoplasm</keyword>
<dbReference type="InterPro" id="IPR015813">
    <property type="entry name" value="Pyrv/PenolPyrv_kinase-like_dom"/>
</dbReference>
<evidence type="ECO:0000256" key="4">
    <source>
        <dbReference type="ARBA" id="ARBA00004496"/>
    </source>
</evidence>
<dbReference type="InterPro" id="IPR036637">
    <property type="entry name" value="Phosphohistidine_dom_sf"/>
</dbReference>
<comment type="similarity">
    <text evidence="5 17">Belongs to the PEP-utilizing enzyme family.</text>
</comment>
<keyword evidence="10 17" id="KW-0762">Sugar transport</keyword>
<evidence type="ECO:0000256" key="10">
    <source>
        <dbReference type="ARBA" id="ARBA00022597"/>
    </source>
</evidence>
<evidence type="ECO:0000256" key="2">
    <source>
        <dbReference type="ARBA" id="ARBA00001946"/>
    </source>
</evidence>
<evidence type="ECO:0000256" key="11">
    <source>
        <dbReference type="ARBA" id="ARBA00022679"/>
    </source>
</evidence>
<proteinExistence type="inferred from homology"/>
<dbReference type="EC" id="2.7.3.9" evidence="6 17"/>
<feature type="binding site" evidence="19">
    <location>
        <begin position="455"/>
        <end position="456"/>
    </location>
    <ligand>
        <name>phosphoenolpyruvate</name>
        <dbReference type="ChEBI" id="CHEBI:58702"/>
    </ligand>
</feature>
<keyword evidence="12 17" id="KW-0598">Phosphotransferase system</keyword>
<feature type="binding site" evidence="19">
    <location>
        <position position="297"/>
    </location>
    <ligand>
        <name>phosphoenolpyruvate</name>
        <dbReference type="ChEBI" id="CHEBI:58702"/>
    </ligand>
</feature>
<dbReference type="GO" id="GO:0009401">
    <property type="term" value="P:phosphoenolpyruvate-dependent sugar phosphotransferase system"/>
    <property type="evidence" value="ECO:0007669"/>
    <property type="project" value="UniProtKB-KW"/>
</dbReference>
<evidence type="ECO:0000256" key="20">
    <source>
        <dbReference type="PIRSR" id="PIRSR000732-3"/>
    </source>
</evidence>
<dbReference type="SUPFAM" id="SSF52009">
    <property type="entry name" value="Phosphohistidine domain"/>
    <property type="match status" value="1"/>
</dbReference>
<sequence>MSHVLTGIAASPGFAIAKAVPLQAEKYVPQRRSIDDVPAETERFRKAVAEAKRELEAIRQSTEERLGPDKAEIFEGHLLLLEDPELIDAAAEQIAEQAVDAEYALYEVSQSFIEALLSLDNELLRGRAVDLQDVAGRVINHLRGVSHTTVSSLLEACIIVAEDLTPSDTAQLNLEIVRGFVTEIGSRTSHSAIMARSLDVPAIVGAGAGVHAIQAGDTVVLDALEGRIVVNPSDAELADYREKQAQYERRKAELARLKDRPTESADGHRVELAANIGSVEDVAKALENGAEAIGLFRTEFLYMGRTSLPTEEEQYNSYKHVLEKMEGKPVVIRTLDIGGDKELPYMSLPKESNPFLGLRALRLCLSREDLFRTQLRALLRASRHGQLKIMFPMISVLDELLEAKRLLQEEKEKLLREGAVVAERIEVGMMIEVPAAAIGADIFASEVDFFSIGTNDLIQYMMAADRMNETVSYLYQPCHPTVLRLVQTVIRAARREGKWVGMCGEMAGDETAIPLLLGLGLHEFSMSASSILPSRALIGTLSQREWEGLAEQALTLRSQQEVKQLVRERLSRPKEHSAATL</sequence>
<dbReference type="Proteomes" id="UP000450917">
    <property type="component" value="Unassembled WGS sequence"/>
</dbReference>
<dbReference type="FunFam" id="3.20.20.60:FF:000007">
    <property type="entry name" value="Phosphoenolpyruvate-protein phosphotransferase"/>
    <property type="match status" value="1"/>
</dbReference>
<dbReference type="GO" id="GO:0046872">
    <property type="term" value="F:metal ion binding"/>
    <property type="evidence" value="ECO:0007669"/>
    <property type="project" value="UniProtKB-KW"/>
</dbReference>
<evidence type="ECO:0000259" key="21">
    <source>
        <dbReference type="Pfam" id="PF00391"/>
    </source>
</evidence>
<dbReference type="InterPro" id="IPR000121">
    <property type="entry name" value="PEP_util_C"/>
</dbReference>
<evidence type="ECO:0000259" key="23">
    <source>
        <dbReference type="Pfam" id="PF05524"/>
    </source>
</evidence>
<evidence type="ECO:0000256" key="5">
    <source>
        <dbReference type="ARBA" id="ARBA00007837"/>
    </source>
</evidence>
<dbReference type="RefSeq" id="WP_155613985.1">
    <property type="nucleotide sequence ID" value="NZ_WNZX01000002.1"/>
</dbReference>
<feature type="binding site" evidence="20">
    <location>
        <position position="456"/>
    </location>
    <ligand>
        <name>Mg(2+)</name>
        <dbReference type="ChEBI" id="CHEBI:18420"/>
    </ligand>
</feature>
<keyword evidence="11 17" id="KW-0808">Transferase</keyword>
<comment type="function">
    <text evidence="3 17">General (non sugar-specific) component of the phosphoenolpyruvate-dependent sugar phosphotransferase system (sugar PTS). This major carbohydrate active-transport system catalyzes the phosphorylation of incoming sugar substrates concomitantly with their translocation across the cell membrane. Enzyme I transfers the phosphoryl group from phosphoenolpyruvate (PEP) to the phosphoryl carrier protein (HPr).</text>
</comment>
<organism evidence="24 25">
    <name type="scientific">Paenibacillus validus</name>
    <dbReference type="NCBI Taxonomy" id="44253"/>
    <lineage>
        <taxon>Bacteria</taxon>
        <taxon>Bacillati</taxon>
        <taxon>Bacillota</taxon>
        <taxon>Bacilli</taxon>
        <taxon>Bacillales</taxon>
        <taxon>Paenibacillaceae</taxon>
        <taxon>Paenibacillus</taxon>
    </lineage>
</organism>
<dbReference type="InterPro" id="IPR036618">
    <property type="entry name" value="PtsI_HPr-bd_sf"/>
</dbReference>
<evidence type="ECO:0000256" key="16">
    <source>
        <dbReference type="ARBA" id="ARBA00033235"/>
    </source>
</evidence>
<dbReference type="Gene3D" id="3.50.30.10">
    <property type="entry name" value="Phosphohistidine domain"/>
    <property type="match status" value="1"/>
</dbReference>
<keyword evidence="8 17" id="KW-0813">Transport</keyword>
<dbReference type="SUPFAM" id="SSF51621">
    <property type="entry name" value="Phosphoenolpyruvate/pyruvate domain"/>
    <property type="match status" value="1"/>
</dbReference>
<evidence type="ECO:0000256" key="6">
    <source>
        <dbReference type="ARBA" id="ARBA00012232"/>
    </source>
</evidence>
<dbReference type="Gene3D" id="1.10.274.10">
    <property type="entry name" value="PtsI, HPr-binding domain"/>
    <property type="match status" value="1"/>
</dbReference>
<name>A0A7X2Z7B5_9BACL</name>
<evidence type="ECO:0000256" key="14">
    <source>
        <dbReference type="ARBA" id="ARBA00022777"/>
    </source>
</evidence>
<dbReference type="EMBL" id="WNZX01000002">
    <property type="protein sequence ID" value="MUG69673.1"/>
    <property type="molecule type" value="Genomic_DNA"/>
</dbReference>
<dbReference type="InterPro" id="IPR006318">
    <property type="entry name" value="PTS_EI-like"/>
</dbReference>
<evidence type="ECO:0000313" key="25">
    <source>
        <dbReference type="Proteomes" id="UP000450917"/>
    </source>
</evidence>
<dbReference type="NCBIfam" id="TIGR01417">
    <property type="entry name" value="PTS_I_fam"/>
    <property type="match status" value="1"/>
</dbReference>
<evidence type="ECO:0000256" key="18">
    <source>
        <dbReference type="PIRSR" id="PIRSR000732-1"/>
    </source>
</evidence>
<feature type="active site" description="Tele-phosphohistidine intermediate" evidence="18">
    <location>
        <position position="190"/>
    </location>
</feature>
<accession>A0A7X2Z7B5</accession>
<feature type="domain" description="PEP-utilising enzyme mobile" evidence="21">
    <location>
        <begin position="155"/>
        <end position="226"/>
    </location>
</feature>
<comment type="catalytic activity">
    <reaction evidence="1 17">
        <text>L-histidyl-[protein] + phosphoenolpyruvate = N(pros)-phospho-L-histidyl-[protein] + pyruvate</text>
        <dbReference type="Rhea" id="RHEA:23880"/>
        <dbReference type="Rhea" id="RHEA-COMP:9745"/>
        <dbReference type="Rhea" id="RHEA-COMP:9746"/>
        <dbReference type="ChEBI" id="CHEBI:15361"/>
        <dbReference type="ChEBI" id="CHEBI:29979"/>
        <dbReference type="ChEBI" id="CHEBI:58702"/>
        <dbReference type="ChEBI" id="CHEBI:64837"/>
        <dbReference type="EC" id="2.7.3.9"/>
    </reaction>
</comment>
<evidence type="ECO:0000256" key="3">
    <source>
        <dbReference type="ARBA" id="ARBA00002728"/>
    </source>
</evidence>
<dbReference type="Pfam" id="PF00391">
    <property type="entry name" value="PEP-utilizers"/>
    <property type="match status" value="1"/>
</dbReference>
<feature type="domain" description="Phosphotransferase system enzyme I N-terminal" evidence="23">
    <location>
        <begin position="6"/>
        <end position="127"/>
    </location>
</feature>
<comment type="cofactor">
    <cofactor evidence="2 17 20">
        <name>Mg(2+)</name>
        <dbReference type="ChEBI" id="CHEBI:18420"/>
    </cofactor>
</comment>
<dbReference type="InterPro" id="IPR040442">
    <property type="entry name" value="Pyrv_kinase-like_dom_sf"/>
</dbReference>
<dbReference type="InterPro" id="IPR024692">
    <property type="entry name" value="PTS_EI"/>
</dbReference>
<evidence type="ECO:0000256" key="7">
    <source>
        <dbReference type="ARBA" id="ARBA00016544"/>
    </source>
</evidence>
<comment type="caution">
    <text evidence="24">The sequence shown here is derived from an EMBL/GenBank/DDBJ whole genome shotgun (WGS) entry which is preliminary data.</text>
</comment>
<dbReference type="AlphaFoldDB" id="A0A7X2Z7B5"/>
<keyword evidence="14 17" id="KW-0418">Kinase</keyword>
<reference evidence="24 25" key="1">
    <citation type="submission" date="2019-11" db="EMBL/GenBank/DDBJ databases">
        <title>Draft genome sequences of five Paenibacillus species of dairy origin.</title>
        <authorList>
            <person name="Olajide A.M."/>
            <person name="Chen S."/>
            <person name="Lapointe G."/>
        </authorList>
    </citation>
    <scope>NUCLEOTIDE SEQUENCE [LARGE SCALE GENOMIC DNA]</scope>
    <source>
        <strain evidence="24 25">2CS3</strain>
    </source>
</reference>
<dbReference type="InterPro" id="IPR008731">
    <property type="entry name" value="PTS_EIN"/>
</dbReference>
<dbReference type="PRINTS" id="PR01736">
    <property type="entry name" value="PHPHTRNFRASE"/>
</dbReference>
<dbReference type="Gene3D" id="3.20.20.60">
    <property type="entry name" value="Phosphoenolpyruvate-binding domains"/>
    <property type="match status" value="1"/>
</dbReference>
<dbReference type="PANTHER" id="PTHR46244">
    <property type="entry name" value="PHOSPHOENOLPYRUVATE-PROTEIN PHOSPHOTRANSFERASE"/>
    <property type="match status" value="1"/>
</dbReference>
<dbReference type="InterPro" id="IPR008279">
    <property type="entry name" value="PEP-util_enz_mobile_dom"/>
</dbReference>